<dbReference type="PANTHER" id="PTHR18952:SF114">
    <property type="entry name" value="CARBONIC ANHYDRASE 3, ISOFORM A"/>
    <property type="match status" value="1"/>
</dbReference>
<gene>
    <name evidence="3" type="ORF">E2986_11498</name>
</gene>
<dbReference type="EMBL" id="WNWW01000229">
    <property type="protein sequence ID" value="KAF3428179.1"/>
    <property type="molecule type" value="Genomic_DNA"/>
</dbReference>
<dbReference type="GO" id="GO:0008270">
    <property type="term" value="F:zinc ion binding"/>
    <property type="evidence" value="ECO:0007669"/>
    <property type="project" value="InterPro"/>
</dbReference>
<comment type="caution">
    <text evidence="3">The sequence shown here is derived from an EMBL/GenBank/DDBJ whole genome shotgun (WGS) entry which is preliminary data.</text>
</comment>
<evidence type="ECO:0000259" key="2">
    <source>
        <dbReference type="PROSITE" id="PS51144"/>
    </source>
</evidence>
<accession>A0A833RG45</accession>
<evidence type="ECO:0000313" key="3">
    <source>
        <dbReference type="EMBL" id="KAF3428179.1"/>
    </source>
</evidence>
<comment type="similarity">
    <text evidence="1">Belongs to the alpha-carbonic anhydrase family.</text>
</comment>
<dbReference type="InterPro" id="IPR001148">
    <property type="entry name" value="CA_dom"/>
</dbReference>
<dbReference type="Proteomes" id="UP000655588">
    <property type="component" value="Unassembled WGS sequence"/>
</dbReference>
<dbReference type="Pfam" id="PF00194">
    <property type="entry name" value="Carb_anhydrase"/>
    <property type="match status" value="2"/>
</dbReference>
<feature type="domain" description="Alpha-carbonic anhydrase" evidence="2">
    <location>
        <begin position="4"/>
        <end position="272"/>
    </location>
</feature>
<evidence type="ECO:0000313" key="4">
    <source>
        <dbReference type="Proteomes" id="UP000655588"/>
    </source>
</evidence>
<organism evidence="3 4">
    <name type="scientific">Frieseomelitta varia</name>
    <dbReference type="NCBI Taxonomy" id="561572"/>
    <lineage>
        <taxon>Eukaryota</taxon>
        <taxon>Metazoa</taxon>
        <taxon>Ecdysozoa</taxon>
        <taxon>Arthropoda</taxon>
        <taxon>Hexapoda</taxon>
        <taxon>Insecta</taxon>
        <taxon>Pterygota</taxon>
        <taxon>Neoptera</taxon>
        <taxon>Endopterygota</taxon>
        <taxon>Hymenoptera</taxon>
        <taxon>Apocrita</taxon>
        <taxon>Aculeata</taxon>
        <taxon>Apoidea</taxon>
        <taxon>Anthophila</taxon>
        <taxon>Apidae</taxon>
        <taxon>Frieseomelitta</taxon>
    </lineage>
</organism>
<feature type="domain" description="Alpha-carbonic anhydrase" evidence="2">
    <location>
        <begin position="504"/>
        <end position="646"/>
    </location>
</feature>
<dbReference type="InterPro" id="IPR023561">
    <property type="entry name" value="Carbonic_anhydrase_a-class"/>
</dbReference>
<dbReference type="PROSITE" id="PS51144">
    <property type="entry name" value="ALPHA_CA_2"/>
    <property type="match status" value="3"/>
</dbReference>
<evidence type="ECO:0000256" key="1">
    <source>
        <dbReference type="ARBA" id="ARBA00010718"/>
    </source>
</evidence>
<proteinExistence type="inferred from homology"/>
<dbReference type="InterPro" id="IPR036398">
    <property type="entry name" value="CA_dom_sf"/>
</dbReference>
<sequence length="646" mass="74188">MQQTSFQRSKHVVISKTATLSTSSSGLPKWRQSPINLCKTATWTKKFSPLYMTNYWLNEGTATMTNTGKTVSIEFSDRALPTMRGGPLGKDEFQFMNVQFRWGPENSLGAEHSINGIWYSMEAQIMHWNTRYGSIEKCFDKPDGIAILSYLMQTIGCPGIPDNPSLTKITNSLTNIKRMGSSTKISPDCLLWMLEACKGHGYYTYSGSLTVSPYNECVIWIIPATITKISARQIDAFRNLYDEKWKNISGNCLPTTGQSPINLDDRLVRKRRYPPLVLNGYWLNDGEARLLNTGSTAKIYLTGNRIPSTICGGPLSDDVYELMEVHFHWGEDDCKGAEHTINNTWYSMECHVLHWNRKYLTVEECFRHKDGFCILAYLFLVQPGYCSCINPQLERITEYLKYILDPDMETKIPANCLAWMRWATYCTRYYTYAGSYNVADYPECATWIVFPVVIPVRSSEVSCNNIMYQYTVCMYIDEKILMNYEIKSQIKEFRRLRDKDGNFIKYEQNAKLIRDLFNNEGTLESPIDLDISHMKIIELDPLEWIGIDITPRKLKITNTGFTVILCAKWQQGGPYLSRGPFEGNYMFAQVHFHWGENEMKGSEHTVDGASMPMELHVVHFKEEYETLESALRRPNGVTVLIIGIEL</sequence>
<feature type="domain" description="Alpha-carbonic anhydrase" evidence="2">
    <location>
        <begin position="274"/>
        <end position="500"/>
    </location>
</feature>
<protein>
    <recommendedName>
        <fullName evidence="2">Alpha-carbonic anhydrase domain-containing protein</fullName>
    </recommendedName>
</protein>
<dbReference type="SMART" id="SM01057">
    <property type="entry name" value="Carb_anhydrase"/>
    <property type="match status" value="2"/>
</dbReference>
<dbReference type="GO" id="GO:0005737">
    <property type="term" value="C:cytoplasm"/>
    <property type="evidence" value="ECO:0007669"/>
    <property type="project" value="TreeGrafter"/>
</dbReference>
<name>A0A833RG45_9HYME</name>
<dbReference type="GO" id="GO:0004089">
    <property type="term" value="F:carbonate dehydratase activity"/>
    <property type="evidence" value="ECO:0007669"/>
    <property type="project" value="InterPro"/>
</dbReference>
<dbReference type="CDD" id="cd00326">
    <property type="entry name" value="alpha_CA"/>
    <property type="match status" value="3"/>
</dbReference>
<reference evidence="3" key="1">
    <citation type="submission" date="2019-11" db="EMBL/GenBank/DDBJ databases">
        <title>The nuclear and mitochondrial genomes of Frieseomelitta varia - a highly eusocial stingless bee (Meliponini) with a permanently sterile worker caste.</title>
        <authorList>
            <person name="Freitas F.C.P."/>
            <person name="Lourenco A.P."/>
            <person name="Nunes F.M.F."/>
            <person name="Paschoal A.R."/>
            <person name="Abreu F.C.P."/>
            <person name="Barbin F.O."/>
            <person name="Bataglia L."/>
            <person name="Cardoso-Junior C.A.M."/>
            <person name="Cervoni M.S."/>
            <person name="Silva S.R."/>
            <person name="Dalarmi F."/>
            <person name="Del Lama M.A."/>
            <person name="Depintor T.S."/>
            <person name="Ferreira K.M."/>
            <person name="Goria P.S."/>
            <person name="Jaskot M.C."/>
            <person name="Lago D.C."/>
            <person name="Luna-Lucena D."/>
            <person name="Moda L.M."/>
            <person name="Nascimento L."/>
            <person name="Pedrino M."/>
            <person name="Rabico F.O."/>
            <person name="Sanches F.C."/>
            <person name="Santos D.E."/>
            <person name="Santos C.G."/>
            <person name="Vieira J."/>
            <person name="Lopes T.F."/>
            <person name="Barchuk A.R."/>
            <person name="Hartfelder K."/>
            <person name="Simoes Z.L.P."/>
            <person name="Bitondi M.M.G."/>
            <person name="Pinheiro D.G."/>
        </authorList>
    </citation>
    <scope>NUCLEOTIDE SEQUENCE</scope>
    <source>
        <strain evidence="3">USP_RPSP 00005682</strain>
        <tissue evidence="3">Whole individual</tissue>
    </source>
</reference>
<dbReference type="SUPFAM" id="SSF51069">
    <property type="entry name" value="Carbonic anhydrase"/>
    <property type="match status" value="3"/>
</dbReference>
<dbReference type="AlphaFoldDB" id="A0A833RG45"/>
<dbReference type="Gene3D" id="3.10.200.10">
    <property type="entry name" value="Alpha carbonic anhydrase"/>
    <property type="match status" value="3"/>
</dbReference>
<dbReference type="PANTHER" id="PTHR18952">
    <property type="entry name" value="CARBONIC ANHYDRASE"/>
    <property type="match status" value="1"/>
</dbReference>
<keyword evidence="4" id="KW-1185">Reference proteome</keyword>